<feature type="region of interest" description="Disordered" evidence="2">
    <location>
        <begin position="1"/>
        <end position="69"/>
    </location>
</feature>
<organism evidence="4 5">
    <name type="scientific">Streptomyces prasinosporus</name>
    <dbReference type="NCBI Taxonomy" id="68256"/>
    <lineage>
        <taxon>Bacteria</taxon>
        <taxon>Bacillati</taxon>
        <taxon>Actinomycetota</taxon>
        <taxon>Actinomycetes</taxon>
        <taxon>Kitasatosporales</taxon>
        <taxon>Streptomycetaceae</taxon>
        <taxon>Streptomyces</taxon>
        <taxon>Streptomyces albogriseolus group</taxon>
    </lineage>
</organism>
<sequence>MAGPDVVYSSPAARGSNRPAPPVRDTGRRRTGAAARGRWWTRRPGRTGSRRGGRDRGTVLPAHSPVRTAPSRCQEEPKVTSWVGRTAVEIAAAVREKRVTPREVVAEHLARIERLDGRVGAFRAVRAGAALAEADEVAARAGLGELPLAGVPVAVKDNLAVRGESMRVGSAATPDAPAERDHETVARLRAAGAVVVGLTNVPELCVFGTTEGVHGTARNPWDPTRTAGGSSGGSAAAVAAGMVPIALGNDGMGSLRIPAANCGLVAVKPGRGVVPAAIGDGDWFGMSENGPLATTVEDARLVLAVLAGTGEARRPGNETRRIAVSLRSPLAGVTVTRPYAAAVREAAGVLIRAGHQVRRADPPYPVSLGATALAHWTAGTAVDARGVDARLLARRTRVHAAIGRRCEHTVRSGTGRERLRRRLEPFFAEHDVLLTPALARRSPRAAPWHERGWLRNVVANSAYSPLTPPWNLTGWPAMSVPFGTLPSGAPRAVQLVGRPGSEADLLEIAGQLEQRRPWRRIAPLE</sequence>
<reference evidence="5" key="1">
    <citation type="journal article" date="2019" name="Int. J. Syst. Evol. Microbiol.">
        <title>The Global Catalogue of Microorganisms (GCM) 10K type strain sequencing project: providing services to taxonomists for standard genome sequencing and annotation.</title>
        <authorList>
            <consortium name="The Broad Institute Genomics Platform"/>
            <consortium name="The Broad Institute Genome Sequencing Center for Infectious Disease"/>
            <person name="Wu L."/>
            <person name="Ma J."/>
        </authorList>
    </citation>
    <scope>NUCLEOTIDE SEQUENCE [LARGE SCALE GENOMIC DNA]</scope>
    <source>
        <strain evidence="5">JCM 4816</strain>
    </source>
</reference>
<feature type="domain" description="Amidase" evidence="3">
    <location>
        <begin position="103"/>
        <end position="506"/>
    </location>
</feature>
<dbReference type="InterPro" id="IPR036928">
    <property type="entry name" value="AS_sf"/>
</dbReference>
<gene>
    <name evidence="4" type="ORF">GCM10019016_021360</name>
</gene>
<evidence type="ECO:0000313" key="4">
    <source>
        <dbReference type="EMBL" id="GAA3495036.1"/>
    </source>
</evidence>
<evidence type="ECO:0000256" key="2">
    <source>
        <dbReference type="SAM" id="MobiDB-lite"/>
    </source>
</evidence>
<dbReference type="PANTHER" id="PTHR11895">
    <property type="entry name" value="TRANSAMIDASE"/>
    <property type="match status" value="1"/>
</dbReference>
<dbReference type="Pfam" id="PF01425">
    <property type="entry name" value="Amidase"/>
    <property type="match status" value="1"/>
</dbReference>
<dbReference type="InterPro" id="IPR023631">
    <property type="entry name" value="Amidase_dom"/>
</dbReference>
<dbReference type="SUPFAM" id="SSF75304">
    <property type="entry name" value="Amidase signature (AS) enzymes"/>
    <property type="match status" value="1"/>
</dbReference>
<dbReference type="Proteomes" id="UP001501455">
    <property type="component" value="Unassembled WGS sequence"/>
</dbReference>
<dbReference type="EMBL" id="BAAAXF010000018">
    <property type="protein sequence ID" value="GAA3495036.1"/>
    <property type="molecule type" value="Genomic_DNA"/>
</dbReference>
<protein>
    <submittedName>
        <fullName evidence="4">Amidase</fullName>
    </submittedName>
</protein>
<dbReference type="PANTHER" id="PTHR11895:SF7">
    <property type="entry name" value="GLUTAMYL-TRNA(GLN) AMIDOTRANSFERASE SUBUNIT A, MITOCHONDRIAL"/>
    <property type="match status" value="1"/>
</dbReference>
<keyword evidence="5" id="KW-1185">Reference proteome</keyword>
<evidence type="ECO:0000256" key="1">
    <source>
        <dbReference type="ARBA" id="ARBA00009199"/>
    </source>
</evidence>
<feature type="compositionally biased region" description="Basic residues" evidence="2">
    <location>
        <begin position="39"/>
        <end position="51"/>
    </location>
</feature>
<comment type="caution">
    <text evidence="4">The sequence shown here is derived from an EMBL/GenBank/DDBJ whole genome shotgun (WGS) entry which is preliminary data.</text>
</comment>
<name>A0ABP6TIJ1_9ACTN</name>
<proteinExistence type="inferred from homology"/>
<comment type="similarity">
    <text evidence="1">Belongs to the amidase family.</text>
</comment>
<evidence type="ECO:0000313" key="5">
    <source>
        <dbReference type="Proteomes" id="UP001501455"/>
    </source>
</evidence>
<dbReference type="Gene3D" id="3.90.1300.10">
    <property type="entry name" value="Amidase signature (AS) domain"/>
    <property type="match status" value="1"/>
</dbReference>
<evidence type="ECO:0000259" key="3">
    <source>
        <dbReference type="Pfam" id="PF01425"/>
    </source>
</evidence>
<accession>A0ABP6TIJ1</accession>
<dbReference type="InterPro" id="IPR000120">
    <property type="entry name" value="Amidase"/>
</dbReference>